<keyword evidence="6 10" id="KW-1133">Transmembrane helix</keyword>
<feature type="region of interest" description="Disordered" evidence="9">
    <location>
        <begin position="314"/>
        <end position="343"/>
    </location>
</feature>
<evidence type="ECO:0000256" key="2">
    <source>
        <dbReference type="ARBA" id="ARBA00022692"/>
    </source>
</evidence>
<evidence type="ECO:0000256" key="8">
    <source>
        <dbReference type="PROSITE-ProRule" id="PRU00175"/>
    </source>
</evidence>
<protein>
    <recommendedName>
        <fullName evidence="11">RING-type domain-containing protein</fullName>
    </recommendedName>
</protein>
<comment type="caution">
    <text evidence="12">The sequence shown here is derived from an EMBL/GenBank/DDBJ whole genome shotgun (WGS) entry which is preliminary data.</text>
</comment>
<feature type="compositionally biased region" description="Basic and acidic residues" evidence="9">
    <location>
        <begin position="318"/>
        <end position="327"/>
    </location>
</feature>
<gene>
    <name evidence="12" type="ORF">PFISCL1PPCAC_10521</name>
</gene>
<keyword evidence="13" id="KW-1185">Reference proteome</keyword>
<evidence type="ECO:0000256" key="9">
    <source>
        <dbReference type="SAM" id="MobiDB-lite"/>
    </source>
</evidence>
<dbReference type="SMART" id="SM00184">
    <property type="entry name" value="RING"/>
    <property type="match status" value="1"/>
</dbReference>
<reference evidence="12" key="1">
    <citation type="submission" date="2023-10" db="EMBL/GenBank/DDBJ databases">
        <title>Genome assembly of Pristionchus species.</title>
        <authorList>
            <person name="Yoshida K."/>
            <person name="Sommer R.J."/>
        </authorList>
    </citation>
    <scope>NUCLEOTIDE SEQUENCE</scope>
    <source>
        <strain evidence="12">RS5133</strain>
    </source>
</reference>
<keyword evidence="7 10" id="KW-0472">Membrane</keyword>
<name>A0AAV5VN90_9BILA</name>
<feature type="non-terminal residue" evidence="12">
    <location>
        <position position="1"/>
    </location>
</feature>
<dbReference type="GO" id="GO:0008270">
    <property type="term" value="F:zinc ion binding"/>
    <property type="evidence" value="ECO:0007669"/>
    <property type="project" value="UniProtKB-KW"/>
</dbReference>
<accession>A0AAV5VN90</accession>
<dbReference type="GO" id="GO:0016020">
    <property type="term" value="C:membrane"/>
    <property type="evidence" value="ECO:0007669"/>
    <property type="project" value="UniProtKB-SubCell"/>
</dbReference>
<comment type="subcellular location">
    <subcellularLocation>
        <location evidence="1">Membrane</location>
    </subcellularLocation>
</comment>
<dbReference type="Proteomes" id="UP001432322">
    <property type="component" value="Unassembled WGS sequence"/>
</dbReference>
<evidence type="ECO:0000256" key="7">
    <source>
        <dbReference type="ARBA" id="ARBA00023136"/>
    </source>
</evidence>
<evidence type="ECO:0000259" key="11">
    <source>
        <dbReference type="PROSITE" id="PS50089"/>
    </source>
</evidence>
<keyword evidence="3" id="KW-0479">Metal-binding</keyword>
<evidence type="ECO:0000256" key="3">
    <source>
        <dbReference type="ARBA" id="ARBA00022723"/>
    </source>
</evidence>
<evidence type="ECO:0000313" key="12">
    <source>
        <dbReference type="EMBL" id="GMT19224.1"/>
    </source>
</evidence>
<feature type="region of interest" description="Disordered" evidence="9">
    <location>
        <begin position="361"/>
        <end position="419"/>
    </location>
</feature>
<keyword evidence="4 8" id="KW-0863">Zinc-finger</keyword>
<evidence type="ECO:0000256" key="1">
    <source>
        <dbReference type="ARBA" id="ARBA00004370"/>
    </source>
</evidence>
<dbReference type="InterPro" id="IPR013083">
    <property type="entry name" value="Znf_RING/FYVE/PHD"/>
</dbReference>
<dbReference type="PANTHER" id="PTHR46539">
    <property type="entry name" value="E3 UBIQUITIN-PROTEIN LIGASE ATL42"/>
    <property type="match status" value="1"/>
</dbReference>
<dbReference type="PROSITE" id="PS50089">
    <property type="entry name" value="ZF_RING_2"/>
    <property type="match status" value="1"/>
</dbReference>
<feature type="transmembrane region" description="Helical" evidence="10">
    <location>
        <begin position="149"/>
        <end position="172"/>
    </location>
</feature>
<dbReference type="Pfam" id="PF13639">
    <property type="entry name" value="zf-RING_2"/>
    <property type="match status" value="1"/>
</dbReference>
<organism evidence="12 13">
    <name type="scientific">Pristionchus fissidentatus</name>
    <dbReference type="NCBI Taxonomy" id="1538716"/>
    <lineage>
        <taxon>Eukaryota</taxon>
        <taxon>Metazoa</taxon>
        <taxon>Ecdysozoa</taxon>
        <taxon>Nematoda</taxon>
        <taxon>Chromadorea</taxon>
        <taxon>Rhabditida</taxon>
        <taxon>Rhabditina</taxon>
        <taxon>Diplogasteromorpha</taxon>
        <taxon>Diplogasteroidea</taxon>
        <taxon>Neodiplogasteridae</taxon>
        <taxon>Pristionchus</taxon>
    </lineage>
</organism>
<sequence length="419" mass="46337">CCLVLFILISQSIQDPSLPNTALTMLCSAPNQPNQKMTLPKPHGLHSSWKVSNTSSFCSSSPPDGSAHIVFCRGEISRPCEPCNAQSIGERQNNAIIVMPRGYEVPVWLAAYNFIILDSVLLESVSRTTECVASSDDSDALKSFSKTSVLFVSISFIILMVISLAWLVFYYVQRFRYAHAKDRLQRRLFNAAKKALTRMPTKSIKAGDAEGDCAICIDPYMVGDIVRILPCKHLYHKTCIDPWLLDHRTCPMCKVDILKAYGFQISGESRREEEREVIERREPRRISPEPISIQEERERVRVVSEVHLPPSNSAVIIDRSRPTREHSWTGSVSSSRPSSSSHIVNLVHVRSRSASCAPRAATFRSYPHPPPPSSSPPPPPLQSTSPPPPPSSSSSPPSSPSADHSILQVVHASVHSEGI</sequence>
<dbReference type="Gene3D" id="3.30.40.10">
    <property type="entry name" value="Zinc/RING finger domain, C3HC4 (zinc finger)"/>
    <property type="match status" value="1"/>
</dbReference>
<dbReference type="EMBL" id="BTSY01000003">
    <property type="protein sequence ID" value="GMT19224.1"/>
    <property type="molecule type" value="Genomic_DNA"/>
</dbReference>
<evidence type="ECO:0000256" key="5">
    <source>
        <dbReference type="ARBA" id="ARBA00022833"/>
    </source>
</evidence>
<dbReference type="SUPFAM" id="SSF57850">
    <property type="entry name" value="RING/U-box"/>
    <property type="match status" value="1"/>
</dbReference>
<keyword evidence="5" id="KW-0862">Zinc</keyword>
<proteinExistence type="predicted"/>
<dbReference type="FunFam" id="3.30.40.10:FF:000009">
    <property type="entry name" value="E3 ubiquitin-protein ligase RNF130"/>
    <property type="match status" value="1"/>
</dbReference>
<evidence type="ECO:0000313" key="13">
    <source>
        <dbReference type="Proteomes" id="UP001432322"/>
    </source>
</evidence>
<dbReference type="InterPro" id="IPR001841">
    <property type="entry name" value="Znf_RING"/>
</dbReference>
<dbReference type="PANTHER" id="PTHR46539:SF23">
    <property type="entry name" value="RING-TYPE DOMAIN-CONTAINING PROTEIN"/>
    <property type="match status" value="1"/>
</dbReference>
<dbReference type="AlphaFoldDB" id="A0AAV5VN90"/>
<keyword evidence="2 10" id="KW-0812">Transmembrane</keyword>
<evidence type="ECO:0000256" key="6">
    <source>
        <dbReference type="ARBA" id="ARBA00022989"/>
    </source>
</evidence>
<feature type="compositionally biased region" description="Pro residues" evidence="9">
    <location>
        <begin position="367"/>
        <end position="391"/>
    </location>
</feature>
<feature type="domain" description="RING-type" evidence="11">
    <location>
        <begin position="213"/>
        <end position="254"/>
    </location>
</feature>
<feature type="compositionally biased region" description="Low complexity" evidence="9">
    <location>
        <begin position="328"/>
        <end position="341"/>
    </location>
</feature>
<evidence type="ECO:0000256" key="10">
    <source>
        <dbReference type="SAM" id="Phobius"/>
    </source>
</evidence>
<evidence type="ECO:0000256" key="4">
    <source>
        <dbReference type="ARBA" id="ARBA00022771"/>
    </source>
</evidence>